<accession>A0A5M6IS90</accession>
<dbReference type="NCBIfam" id="NF011457">
    <property type="entry name" value="PRK14875.1"/>
    <property type="match status" value="1"/>
</dbReference>
<evidence type="ECO:0000259" key="1">
    <source>
        <dbReference type="PROSITE" id="PS50968"/>
    </source>
</evidence>
<keyword evidence="2" id="KW-0808">Transferase</keyword>
<dbReference type="InterPro" id="IPR050266">
    <property type="entry name" value="AB_hydrolase_sf"/>
</dbReference>
<dbReference type="InterPro" id="IPR000073">
    <property type="entry name" value="AB_hydrolase_1"/>
</dbReference>
<dbReference type="SUPFAM" id="SSF51230">
    <property type="entry name" value="Single hybrid motif"/>
    <property type="match status" value="1"/>
</dbReference>
<dbReference type="RefSeq" id="WP_150042444.1">
    <property type="nucleotide sequence ID" value="NZ_OW485601.1"/>
</dbReference>
<dbReference type="InterPro" id="IPR029058">
    <property type="entry name" value="AB_hydrolase_fold"/>
</dbReference>
<comment type="caution">
    <text evidence="2">The sequence shown here is derived from an EMBL/GenBank/DDBJ whole genome shotgun (WGS) entry which is preliminary data.</text>
</comment>
<dbReference type="InterPro" id="IPR011053">
    <property type="entry name" value="Single_hybrid_motif"/>
</dbReference>
<sequence>MSTSTGAIIPITMPKFGLAMTEGKIASWAKPEGAAVAVGDELADIETTKITNAYESPVAGVLRRHVAPEQEDLPVGALIAVVADPSVPEVEIDAFVTRFQAEFVTRQSVEATQGAPAPATIEAGGHSLRYLELGQAHEGRPIVLIHGFGGDLNNWLFTQPALAGQVRVIALDLPGHGGSSKQVGAGDLAALSGALLAFLAAKDIPRAHLVGHSLGGAVALRTALDKPAHVASLTLIAPAGLGTEIDGAFPADFISAGRRKQLQPVLQKLFADKSLVSHDMVEDLLRFKRLDGAKEALSAIAEANFGGGRQQEILAGRLPELGDLPVQVIWGELDEIIPASQARSLPGSVRVQVLPGAGHMPHMEKSAEVNRMILGLALG</sequence>
<dbReference type="AlphaFoldDB" id="A0A5M6IS90"/>
<feature type="domain" description="Lipoyl-binding" evidence="1">
    <location>
        <begin position="8"/>
        <end position="83"/>
    </location>
</feature>
<protein>
    <submittedName>
        <fullName evidence="2">Acetoin dehydrogenase dihydrolipoyllysine-residue acetyltransferase subunit</fullName>
    </submittedName>
</protein>
<dbReference type="InterPro" id="IPR000089">
    <property type="entry name" value="Biotin_lipoyl"/>
</dbReference>
<dbReference type="CDD" id="cd06849">
    <property type="entry name" value="lipoyl_domain"/>
    <property type="match status" value="1"/>
</dbReference>
<reference evidence="2 3" key="1">
    <citation type="submission" date="2019-09" db="EMBL/GenBank/DDBJ databases">
        <title>Genome sequence of Rhodovastum atsumiense, a diverse member of the Acetobacteraceae family of non-sulfur purple photosynthetic bacteria.</title>
        <authorList>
            <person name="Meyer T."/>
            <person name="Kyndt J."/>
        </authorList>
    </citation>
    <scope>NUCLEOTIDE SEQUENCE [LARGE SCALE GENOMIC DNA]</scope>
    <source>
        <strain evidence="2 3">DSM 21279</strain>
    </source>
</reference>
<dbReference type="PANTHER" id="PTHR43798">
    <property type="entry name" value="MONOACYLGLYCEROL LIPASE"/>
    <property type="match status" value="1"/>
</dbReference>
<gene>
    <name evidence="2" type="ORF">F1189_18965</name>
</gene>
<dbReference type="PRINTS" id="PR00111">
    <property type="entry name" value="ABHYDROLASE"/>
</dbReference>
<evidence type="ECO:0000313" key="2">
    <source>
        <dbReference type="EMBL" id="KAA5610438.1"/>
    </source>
</evidence>
<dbReference type="GO" id="GO:0016020">
    <property type="term" value="C:membrane"/>
    <property type="evidence" value="ECO:0007669"/>
    <property type="project" value="TreeGrafter"/>
</dbReference>
<dbReference type="Proteomes" id="UP000325255">
    <property type="component" value="Unassembled WGS sequence"/>
</dbReference>
<organism evidence="2 3">
    <name type="scientific">Rhodovastum atsumiense</name>
    <dbReference type="NCBI Taxonomy" id="504468"/>
    <lineage>
        <taxon>Bacteria</taxon>
        <taxon>Pseudomonadati</taxon>
        <taxon>Pseudomonadota</taxon>
        <taxon>Alphaproteobacteria</taxon>
        <taxon>Acetobacterales</taxon>
        <taxon>Acetobacteraceae</taxon>
        <taxon>Rhodovastum</taxon>
    </lineage>
</organism>
<dbReference type="SUPFAM" id="SSF53474">
    <property type="entry name" value="alpha/beta-Hydrolases"/>
    <property type="match status" value="1"/>
</dbReference>
<dbReference type="Pfam" id="PF00561">
    <property type="entry name" value="Abhydrolase_1"/>
    <property type="match status" value="1"/>
</dbReference>
<dbReference type="GO" id="GO:0016740">
    <property type="term" value="F:transferase activity"/>
    <property type="evidence" value="ECO:0007669"/>
    <property type="project" value="UniProtKB-KW"/>
</dbReference>
<dbReference type="Pfam" id="PF00364">
    <property type="entry name" value="Biotin_lipoyl"/>
    <property type="match status" value="1"/>
</dbReference>
<name>A0A5M6IS90_9PROT</name>
<dbReference type="PROSITE" id="PS50968">
    <property type="entry name" value="BIOTINYL_LIPOYL"/>
    <property type="match status" value="1"/>
</dbReference>
<keyword evidence="3" id="KW-1185">Reference proteome</keyword>
<dbReference type="Gene3D" id="3.40.50.1820">
    <property type="entry name" value="alpha/beta hydrolase"/>
    <property type="match status" value="1"/>
</dbReference>
<evidence type="ECO:0000313" key="3">
    <source>
        <dbReference type="Proteomes" id="UP000325255"/>
    </source>
</evidence>
<dbReference type="OrthoDB" id="9804723at2"/>
<dbReference type="GO" id="GO:0047372">
    <property type="term" value="F:monoacylglycerol lipase activity"/>
    <property type="evidence" value="ECO:0007669"/>
    <property type="project" value="TreeGrafter"/>
</dbReference>
<dbReference type="PANTHER" id="PTHR43798:SF5">
    <property type="entry name" value="MONOACYLGLYCEROL LIPASE ABHD6"/>
    <property type="match status" value="1"/>
</dbReference>
<dbReference type="GO" id="GO:0046464">
    <property type="term" value="P:acylglycerol catabolic process"/>
    <property type="evidence" value="ECO:0007669"/>
    <property type="project" value="TreeGrafter"/>
</dbReference>
<dbReference type="Gene3D" id="2.40.50.100">
    <property type="match status" value="1"/>
</dbReference>
<dbReference type="EMBL" id="VWPK01000032">
    <property type="protein sequence ID" value="KAA5610438.1"/>
    <property type="molecule type" value="Genomic_DNA"/>
</dbReference>
<proteinExistence type="predicted"/>